<proteinExistence type="predicted"/>
<dbReference type="Proteomes" id="UP001143910">
    <property type="component" value="Unassembled WGS sequence"/>
</dbReference>
<reference evidence="1" key="1">
    <citation type="submission" date="2022-08" db="EMBL/GenBank/DDBJ databases">
        <title>Genome Sequence of Lecanicillium fungicola.</title>
        <authorList>
            <person name="Buettner E."/>
        </authorList>
    </citation>
    <scope>NUCLEOTIDE SEQUENCE</scope>
    <source>
        <strain evidence="1">Babe33</strain>
    </source>
</reference>
<accession>A0ACC1NVR0</accession>
<gene>
    <name evidence="1" type="ORF">NQ176_g740</name>
</gene>
<evidence type="ECO:0000313" key="1">
    <source>
        <dbReference type="EMBL" id="KAJ2983360.1"/>
    </source>
</evidence>
<protein>
    <submittedName>
        <fullName evidence="1">Uncharacterized protein</fullName>
    </submittedName>
</protein>
<keyword evidence="2" id="KW-1185">Reference proteome</keyword>
<comment type="caution">
    <text evidence="1">The sequence shown here is derived from an EMBL/GenBank/DDBJ whole genome shotgun (WGS) entry which is preliminary data.</text>
</comment>
<evidence type="ECO:0000313" key="2">
    <source>
        <dbReference type="Proteomes" id="UP001143910"/>
    </source>
</evidence>
<name>A0ACC1NVR0_9HYPO</name>
<organism evidence="1 2">
    <name type="scientific">Zarea fungicola</name>
    <dbReference type="NCBI Taxonomy" id="93591"/>
    <lineage>
        <taxon>Eukaryota</taxon>
        <taxon>Fungi</taxon>
        <taxon>Dikarya</taxon>
        <taxon>Ascomycota</taxon>
        <taxon>Pezizomycotina</taxon>
        <taxon>Sordariomycetes</taxon>
        <taxon>Hypocreomycetidae</taxon>
        <taxon>Hypocreales</taxon>
        <taxon>Cordycipitaceae</taxon>
        <taxon>Zarea</taxon>
    </lineage>
</organism>
<sequence length="332" mass="38013">MSREPDVSSWPSIAPGFLDFHHVSRKWRALSQKRTWCACNAYTHHQLRLLPTHRYISTMASQPINDRFVVRWAVLILYWLLSFRCFRGLFPRAGPVIFLPGKLCVKATAFTSLAEASAMRFVAEHTTVPVPKVYSAFEHKGSVYIVMERMEGDMLARGWRQRTPESRTRILGSLRGMIQQLHQIPAPAGCGVSNVDGGAIYDGRLPGSSFWGPFQTIHDFHRELRGGMDEPEYVAAIPELGPLIAFHNQPWPYPVFTHGDLSSLNILARGDEVVGIVDWETAGWMPPYWEYTSAWNVNPQNRFWQQEVNHFIEPLPEALAMEAIRRKYNNDY</sequence>
<dbReference type="EMBL" id="JANJQO010000033">
    <property type="protein sequence ID" value="KAJ2983360.1"/>
    <property type="molecule type" value="Genomic_DNA"/>
</dbReference>